<dbReference type="GO" id="GO:0004065">
    <property type="term" value="F:arylsulfatase activity"/>
    <property type="evidence" value="ECO:0007669"/>
    <property type="project" value="UniProtKB-EC"/>
</dbReference>
<proteinExistence type="predicted"/>
<evidence type="ECO:0000256" key="2">
    <source>
        <dbReference type="ARBA" id="ARBA00022801"/>
    </source>
</evidence>
<evidence type="ECO:0000256" key="3">
    <source>
        <dbReference type="SAM" id="MobiDB-lite"/>
    </source>
</evidence>
<evidence type="ECO:0000313" key="6">
    <source>
        <dbReference type="Proteomes" id="UP000250079"/>
    </source>
</evidence>
<keyword evidence="6" id="KW-1185">Reference proteome</keyword>
<dbReference type="EMBL" id="CP018632">
    <property type="protein sequence ID" value="ASJ71313.1"/>
    <property type="molecule type" value="Genomic_DNA"/>
</dbReference>
<dbReference type="SUPFAM" id="SSF53649">
    <property type="entry name" value="Alkaline phosphatase-like"/>
    <property type="match status" value="1"/>
</dbReference>
<protein>
    <submittedName>
        <fullName evidence="5">Arylsulfatase</fullName>
        <ecNumber evidence="5">3.1.6.1</ecNumber>
    </submittedName>
</protein>
<dbReference type="KEGG" id="gai:IMCC3135_06005"/>
<reference evidence="5 6" key="1">
    <citation type="submission" date="2016-12" db="EMBL/GenBank/DDBJ databases">
        <authorList>
            <person name="Song W.-J."/>
            <person name="Kurnit D.M."/>
        </authorList>
    </citation>
    <scope>NUCLEOTIDE SEQUENCE [LARGE SCALE GENOMIC DNA]</scope>
    <source>
        <strain evidence="5 6">IMCC3135</strain>
    </source>
</reference>
<dbReference type="RefSeq" id="WP_088916768.1">
    <property type="nucleotide sequence ID" value="NZ_CP018632.1"/>
</dbReference>
<feature type="region of interest" description="Disordered" evidence="3">
    <location>
        <begin position="436"/>
        <end position="456"/>
    </location>
</feature>
<dbReference type="InterPro" id="IPR017850">
    <property type="entry name" value="Alkaline_phosphatase_core_sf"/>
</dbReference>
<gene>
    <name evidence="5" type="ORF">IMCC3135_06005</name>
</gene>
<dbReference type="EC" id="3.1.6.1" evidence="5"/>
<dbReference type="Gene3D" id="3.40.720.10">
    <property type="entry name" value="Alkaline Phosphatase, subunit A"/>
    <property type="match status" value="1"/>
</dbReference>
<dbReference type="GO" id="GO:0046872">
    <property type="term" value="F:metal ion binding"/>
    <property type="evidence" value="ECO:0007669"/>
    <property type="project" value="UniProtKB-KW"/>
</dbReference>
<accession>A0A2Z2NJN1</accession>
<dbReference type="Proteomes" id="UP000250079">
    <property type="component" value="Chromosome"/>
</dbReference>
<dbReference type="AlphaFoldDB" id="A0A2Z2NJN1"/>
<name>A0A2Z2NJN1_9GAMM</name>
<dbReference type="PANTHER" id="PTHR45953">
    <property type="entry name" value="IDURONATE 2-SULFATASE"/>
    <property type="match status" value="1"/>
</dbReference>
<evidence type="ECO:0000259" key="4">
    <source>
        <dbReference type="Pfam" id="PF00884"/>
    </source>
</evidence>
<dbReference type="Pfam" id="PF00884">
    <property type="entry name" value="Sulfatase"/>
    <property type="match status" value="1"/>
</dbReference>
<keyword evidence="2 5" id="KW-0378">Hydrolase</keyword>
<keyword evidence="1" id="KW-0479">Metal-binding</keyword>
<dbReference type="GO" id="GO:0005737">
    <property type="term" value="C:cytoplasm"/>
    <property type="evidence" value="ECO:0007669"/>
    <property type="project" value="TreeGrafter"/>
</dbReference>
<sequence>MRTLFILFDSLNRHALECYGGDVITPNMKRFSKKAISFDNHYVGSMPCMPARRDIHTGRVNFLHRSWGPLEPYDESYSEILRAHGVYTHLLTDHYHYFEDGGSTFHSRYTTWEFLRGQEWDTYNAVVNPPLQDYKQRYHANQYEDVRAFSGRLQNMLNRENIKSEEDYPLARCFSRMFDFLDTNKDTDDWLFQLECFDPHEPFQVPQRFKDMYASDYEGPILDWPRYREVTESPEEVREIRANYAALLTMVDEYFGRLLDYFDEHDLWKDTAIVMTTDHGIMLGEHDWWAKNRQPFYQEISHIPLMIYHPDHASKGGQRRKGLTQTQDLMPTLLEMHGVTQLPDSVTARSVLPLLEEDAKHHDSVLFGLFGAATNITDGKYSYFRYPTDFFDQELYEYTLLPLHTKSYFQANEFDGAELVRDFRFTKGYPLMKLPARKDAKRPPGQGGPPSDMFNQLYDLQEDPSQLHPLDDPELEARFETELIRQMVINEAPPEAYTRLGLALPG</sequence>
<dbReference type="PANTHER" id="PTHR45953:SF1">
    <property type="entry name" value="IDURONATE 2-SULFATASE"/>
    <property type="match status" value="1"/>
</dbReference>
<evidence type="ECO:0000256" key="1">
    <source>
        <dbReference type="ARBA" id="ARBA00022723"/>
    </source>
</evidence>
<dbReference type="InterPro" id="IPR000917">
    <property type="entry name" value="Sulfatase_N"/>
</dbReference>
<feature type="domain" description="Sulfatase N-terminal" evidence="4">
    <location>
        <begin position="4"/>
        <end position="338"/>
    </location>
</feature>
<dbReference type="CDD" id="cd16148">
    <property type="entry name" value="sulfatase_like"/>
    <property type="match status" value="1"/>
</dbReference>
<dbReference type="OrthoDB" id="9766107at2"/>
<evidence type="ECO:0000313" key="5">
    <source>
        <dbReference type="EMBL" id="ASJ71313.1"/>
    </source>
</evidence>
<organism evidence="5 6">
    <name type="scientific">Granulosicoccus antarcticus IMCC3135</name>
    <dbReference type="NCBI Taxonomy" id="1192854"/>
    <lineage>
        <taxon>Bacteria</taxon>
        <taxon>Pseudomonadati</taxon>
        <taxon>Pseudomonadota</taxon>
        <taxon>Gammaproteobacteria</taxon>
        <taxon>Chromatiales</taxon>
        <taxon>Granulosicoccaceae</taxon>
        <taxon>Granulosicoccus</taxon>
    </lineage>
</organism>